<dbReference type="GO" id="GO:0008658">
    <property type="term" value="F:penicillin binding"/>
    <property type="evidence" value="ECO:0007669"/>
    <property type="project" value="InterPro"/>
</dbReference>
<dbReference type="GO" id="GO:0009252">
    <property type="term" value="P:peptidoglycan biosynthetic process"/>
    <property type="evidence" value="ECO:0007669"/>
    <property type="project" value="UniProtKB-UniPathway"/>
</dbReference>
<dbReference type="AlphaFoldDB" id="A0A5J6LK80"/>
<dbReference type="KEGG" id="nik:F5I99_16585"/>
<dbReference type="GO" id="GO:0008955">
    <property type="term" value="F:peptidoglycan glycosyltransferase activity"/>
    <property type="evidence" value="ECO:0007669"/>
    <property type="project" value="UniProtKB-EC"/>
</dbReference>
<dbReference type="NCBIfam" id="NF008414">
    <property type="entry name" value="PRK11240.1"/>
    <property type="match status" value="1"/>
</dbReference>
<dbReference type="GO" id="GO:0030288">
    <property type="term" value="C:outer membrane-bounded periplasmic space"/>
    <property type="evidence" value="ECO:0007669"/>
    <property type="project" value="TreeGrafter"/>
</dbReference>
<feature type="domain" description="Penicillin-binding C-terminal" evidence="14">
    <location>
        <begin position="667"/>
        <end position="750"/>
    </location>
</feature>
<feature type="domain" description="Glycosyl transferase family 51" evidence="13">
    <location>
        <begin position="38"/>
        <end position="204"/>
    </location>
</feature>
<dbReference type="InterPro" id="IPR001264">
    <property type="entry name" value="Glyco_trans_51"/>
</dbReference>
<proteinExistence type="inferred from homology"/>
<dbReference type="Pfam" id="PF06832">
    <property type="entry name" value="BiPBP_C"/>
    <property type="match status" value="1"/>
</dbReference>
<gene>
    <name evidence="15" type="primary">pbpC</name>
    <name evidence="15" type="ORF">F5I99_16585</name>
</gene>
<dbReference type="NCBIfam" id="TIGR02073">
    <property type="entry name" value="PBP_1c"/>
    <property type="match status" value="1"/>
</dbReference>
<evidence type="ECO:0000256" key="5">
    <source>
        <dbReference type="ARBA" id="ARBA00022670"/>
    </source>
</evidence>
<evidence type="ECO:0000256" key="4">
    <source>
        <dbReference type="ARBA" id="ARBA00022645"/>
    </source>
</evidence>
<comment type="pathway">
    <text evidence="1">Cell wall biogenesis; peptidoglycan biosynthesis.</text>
</comment>
<comment type="catalytic activity">
    <reaction evidence="11">
        <text>[GlcNAc-(1-&gt;4)-Mur2Ac(oyl-L-Ala-gamma-D-Glu-L-Lys-D-Ala-D-Ala)](n)-di-trans,octa-cis-undecaprenyl diphosphate + beta-D-GlcNAc-(1-&gt;4)-Mur2Ac(oyl-L-Ala-gamma-D-Glu-L-Lys-D-Ala-D-Ala)-di-trans,octa-cis-undecaprenyl diphosphate = [GlcNAc-(1-&gt;4)-Mur2Ac(oyl-L-Ala-gamma-D-Glu-L-Lys-D-Ala-D-Ala)](n+1)-di-trans,octa-cis-undecaprenyl diphosphate + di-trans,octa-cis-undecaprenyl diphosphate + H(+)</text>
        <dbReference type="Rhea" id="RHEA:23708"/>
        <dbReference type="Rhea" id="RHEA-COMP:9602"/>
        <dbReference type="Rhea" id="RHEA-COMP:9603"/>
        <dbReference type="ChEBI" id="CHEBI:15378"/>
        <dbReference type="ChEBI" id="CHEBI:58405"/>
        <dbReference type="ChEBI" id="CHEBI:60033"/>
        <dbReference type="ChEBI" id="CHEBI:78435"/>
        <dbReference type="EC" id="2.4.99.28"/>
    </reaction>
</comment>
<accession>A0A5J6LK80</accession>
<dbReference type="InterPro" id="IPR012338">
    <property type="entry name" value="Beta-lactam/transpept-like"/>
</dbReference>
<dbReference type="GO" id="GO:0006508">
    <property type="term" value="P:proteolysis"/>
    <property type="evidence" value="ECO:0007669"/>
    <property type="project" value="UniProtKB-KW"/>
</dbReference>
<evidence type="ECO:0000256" key="6">
    <source>
        <dbReference type="ARBA" id="ARBA00022676"/>
    </source>
</evidence>
<keyword evidence="6 15" id="KW-0328">Glycosyltransferase</keyword>
<dbReference type="SUPFAM" id="SSF53955">
    <property type="entry name" value="Lysozyme-like"/>
    <property type="match status" value="1"/>
</dbReference>
<dbReference type="Pfam" id="PF00912">
    <property type="entry name" value="Transgly"/>
    <property type="match status" value="1"/>
</dbReference>
<evidence type="ECO:0000256" key="3">
    <source>
        <dbReference type="ARBA" id="ARBA00007739"/>
    </source>
</evidence>
<protein>
    <recommendedName>
        <fullName evidence="10">peptidoglycan glycosyltransferase</fullName>
        <ecNumber evidence="10">2.4.99.28</ecNumber>
    </recommendedName>
</protein>
<evidence type="ECO:0000256" key="11">
    <source>
        <dbReference type="ARBA" id="ARBA00049902"/>
    </source>
</evidence>
<keyword evidence="4" id="KW-0121">Carboxypeptidase</keyword>
<evidence type="ECO:0000256" key="2">
    <source>
        <dbReference type="ARBA" id="ARBA00007090"/>
    </source>
</evidence>
<name>A0A5J6LK80_9GAMM</name>
<evidence type="ECO:0000256" key="1">
    <source>
        <dbReference type="ARBA" id="ARBA00004752"/>
    </source>
</evidence>
<keyword evidence="7 15" id="KW-0808">Transferase</keyword>
<dbReference type="Gene3D" id="3.40.710.10">
    <property type="entry name" value="DD-peptidase/beta-lactamase superfamily"/>
    <property type="match status" value="1"/>
</dbReference>
<dbReference type="InterPro" id="IPR050396">
    <property type="entry name" value="Glycosyltr_51/Transpeptidase"/>
</dbReference>
<dbReference type="PANTHER" id="PTHR32282:SF15">
    <property type="entry name" value="PENICILLIN-BINDING PROTEIN 1C"/>
    <property type="match status" value="1"/>
</dbReference>
<evidence type="ECO:0000256" key="9">
    <source>
        <dbReference type="ARBA" id="ARBA00023268"/>
    </source>
</evidence>
<evidence type="ECO:0000313" key="16">
    <source>
        <dbReference type="Proteomes" id="UP000325606"/>
    </source>
</evidence>
<evidence type="ECO:0000259" key="12">
    <source>
        <dbReference type="Pfam" id="PF00905"/>
    </source>
</evidence>
<keyword evidence="16" id="KW-1185">Reference proteome</keyword>
<comment type="similarity">
    <text evidence="3">In the N-terminal section; belongs to the glycosyltransferase 51 family.</text>
</comment>
<dbReference type="InterPro" id="IPR036950">
    <property type="entry name" value="PBP_transglycosylase"/>
</dbReference>
<dbReference type="PANTHER" id="PTHR32282">
    <property type="entry name" value="BINDING PROTEIN TRANSPEPTIDASE, PUTATIVE-RELATED"/>
    <property type="match status" value="1"/>
</dbReference>
<evidence type="ECO:0000259" key="14">
    <source>
        <dbReference type="Pfam" id="PF06832"/>
    </source>
</evidence>
<evidence type="ECO:0000259" key="13">
    <source>
        <dbReference type="Pfam" id="PF00912"/>
    </source>
</evidence>
<evidence type="ECO:0000256" key="10">
    <source>
        <dbReference type="ARBA" id="ARBA00044770"/>
    </source>
</evidence>
<dbReference type="EC" id="2.4.99.28" evidence="10"/>
<comment type="similarity">
    <text evidence="2">In the C-terminal section; belongs to the transpeptidase family.</text>
</comment>
<dbReference type="InterPro" id="IPR009647">
    <property type="entry name" value="PBP_C"/>
</dbReference>
<sequence>MLAWVADRLWPLPLPDEDSARIVLAQDGTPLWRFPDDQGVWRHAVRPDEVSPLYLEALLAYEDRWFYRHPGVNPVALVRAAWLNLRAGRIVSGGSTLSMQVARLLDPHPRTLPGKLRQLARTLQLEWHLSKDEILTLYLNRAPFGGTLEGVAAASWTLLGKPPGTLTHAEAALLVVLPQAPSRLRPDRYPERATAARDKVLMRMRDGERWSQQQVDEALQEAIMLAPPDPPGLAPLFARRVVGERDGARLLTTVDARLQRRLEALVEGWRGRLPPRTSAAVVVVEHESMAVRAYLGSADFNDNQRFGHVDMVRALRSPGSTLKPFLTGLALDAGLVHSESLLQDVPRVHASYRPGNFASGFSGPVSVAEALARSLNLPAVQLLEAYGARRFYAELVQAGVPMALPAHAAPNLAVILGGTGTRLEDLLAGYRAFAQDGRVAPLRWFEDDPLVERRLISEGAAWIVRQTLLGRRASGQPLSMDAATHPTLAWKTGTSYGFRDAWAIGVGPRYLIGVWIGRPDGTPVAAQFGVRSAAPLLFQTHDLVRGGVPNWREAAPAEVGVRDICWPGGQVLAPDHPDCRQLRQAWVLDGVVPPTLPLADHPTGGAQRLVHWLDGEGQRVAPDCANARRVETLLWPAALDAWLPPQEQRAHRLPPASSTCPPPPDPRASAPLQIIGLRDGDMLRRVGGRKGPVPVSLRASGGEGLRRWFLSGEPVGKSVGEAPLALSLDRPGEHQLSVIDESGQVGRVTIRVQGD</sequence>
<feature type="domain" description="Penicillin-binding protein transpeptidase" evidence="12">
    <location>
        <begin position="280"/>
        <end position="499"/>
    </location>
</feature>
<evidence type="ECO:0000256" key="8">
    <source>
        <dbReference type="ARBA" id="ARBA00022801"/>
    </source>
</evidence>
<keyword evidence="5" id="KW-0645">Protease</keyword>
<dbReference type="EMBL" id="CP044222">
    <property type="protein sequence ID" value="QEW08662.1"/>
    <property type="molecule type" value="Genomic_DNA"/>
</dbReference>
<dbReference type="UniPathway" id="UPA00219"/>
<keyword evidence="9" id="KW-0511">Multifunctional enzyme</keyword>
<organism evidence="15 16">
    <name type="scientific">Nitrincola iocasae</name>
    <dbReference type="NCBI Taxonomy" id="2614693"/>
    <lineage>
        <taxon>Bacteria</taxon>
        <taxon>Pseudomonadati</taxon>
        <taxon>Pseudomonadota</taxon>
        <taxon>Gammaproteobacteria</taxon>
        <taxon>Oceanospirillales</taxon>
        <taxon>Oceanospirillaceae</taxon>
        <taxon>Nitrincola</taxon>
    </lineage>
</organism>
<dbReference type="InterPro" id="IPR001460">
    <property type="entry name" value="PCN-bd_Tpept"/>
</dbReference>
<evidence type="ECO:0000256" key="7">
    <source>
        <dbReference type="ARBA" id="ARBA00022679"/>
    </source>
</evidence>
<dbReference type="SUPFAM" id="SSF56601">
    <property type="entry name" value="beta-lactamase/transpeptidase-like"/>
    <property type="match status" value="1"/>
</dbReference>
<reference evidence="15 16" key="1">
    <citation type="submission" date="2019-09" db="EMBL/GenBank/DDBJ databases">
        <title>Nitrincola iocasae sp. nov., a bacterium isolated from the sediment collected at a cold seep field in South China Sea.</title>
        <authorList>
            <person name="Zhang H."/>
            <person name="Wang H."/>
            <person name="Li C."/>
        </authorList>
    </citation>
    <scope>NUCLEOTIDE SEQUENCE [LARGE SCALE GENOMIC DNA]</scope>
    <source>
        <strain evidence="15 16">KXZD1103</strain>
    </source>
</reference>
<evidence type="ECO:0000313" key="15">
    <source>
        <dbReference type="EMBL" id="QEW08662.1"/>
    </source>
</evidence>
<dbReference type="Gene3D" id="1.10.3810.10">
    <property type="entry name" value="Biosynthetic peptidoglycan transglycosylase-like"/>
    <property type="match status" value="1"/>
</dbReference>
<keyword evidence="8" id="KW-0378">Hydrolase</keyword>
<dbReference type="GO" id="GO:0004180">
    <property type="term" value="F:carboxypeptidase activity"/>
    <property type="evidence" value="ECO:0007669"/>
    <property type="project" value="UniProtKB-KW"/>
</dbReference>
<dbReference type="InterPro" id="IPR023346">
    <property type="entry name" value="Lysozyme-like_dom_sf"/>
</dbReference>
<dbReference type="Pfam" id="PF00905">
    <property type="entry name" value="Transpeptidase"/>
    <property type="match status" value="1"/>
</dbReference>
<dbReference type="InterPro" id="IPR011815">
    <property type="entry name" value="PBP_1c"/>
</dbReference>
<dbReference type="Proteomes" id="UP000325606">
    <property type="component" value="Chromosome"/>
</dbReference>